<keyword evidence="1" id="KW-0812">Transmembrane</keyword>
<dbReference type="AlphaFoldDB" id="A0A853JC74"/>
<keyword evidence="1" id="KW-1133">Transmembrane helix</keyword>
<dbReference type="EMBL" id="JACCKA010000049">
    <property type="protein sequence ID" value="NZA26239.1"/>
    <property type="molecule type" value="Genomic_DNA"/>
</dbReference>
<evidence type="ECO:0000256" key="1">
    <source>
        <dbReference type="SAM" id="Phobius"/>
    </source>
</evidence>
<reference evidence="2 3" key="1">
    <citation type="submission" date="2020-07" db="EMBL/GenBank/DDBJ databases">
        <title>Luteimonas sp. SJ-92.</title>
        <authorList>
            <person name="Huang X.-X."/>
            <person name="Xu L."/>
            <person name="Sun J.-Q."/>
        </authorList>
    </citation>
    <scope>NUCLEOTIDE SEQUENCE [LARGE SCALE GENOMIC DNA]</scope>
    <source>
        <strain evidence="2 3">SJ-92</strain>
    </source>
</reference>
<name>A0A853JC74_9GAMM</name>
<evidence type="ECO:0000313" key="2">
    <source>
        <dbReference type="EMBL" id="NZA26239.1"/>
    </source>
</evidence>
<dbReference type="Proteomes" id="UP000578091">
    <property type="component" value="Unassembled WGS sequence"/>
</dbReference>
<evidence type="ECO:0000313" key="3">
    <source>
        <dbReference type="Proteomes" id="UP000578091"/>
    </source>
</evidence>
<comment type="caution">
    <text evidence="2">The sequence shown here is derived from an EMBL/GenBank/DDBJ whole genome shotgun (WGS) entry which is preliminary data.</text>
</comment>
<feature type="transmembrane region" description="Helical" evidence="1">
    <location>
        <begin position="32"/>
        <end position="52"/>
    </location>
</feature>
<proteinExistence type="predicted"/>
<protein>
    <submittedName>
        <fullName evidence="2">Uncharacterized protein</fullName>
    </submittedName>
</protein>
<organism evidence="2 3">
    <name type="scientific">Luteimonas salinisoli</name>
    <dbReference type="NCBI Taxonomy" id="2752307"/>
    <lineage>
        <taxon>Bacteria</taxon>
        <taxon>Pseudomonadati</taxon>
        <taxon>Pseudomonadota</taxon>
        <taxon>Gammaproteobacteria</taxon>
        <taxon>Lysobacterales</taxon>
        <taxon>Lysobacteraceae</taxon>
        <taxon>Luteimonas</taxon>
    </lineage>
</organism>
<sequence length="89" mass="9625">MDFWTKVALGPARKKQCRSCGRLVSVPWLQSSLHLLATGFIALAICLVAIAVVDSSGWLSLALPLGGLVGGIAIELWLYYRFVPLVARV</sequence>
<dbReference type="RefSeq" id="WP_180678028.1">
    <property type="nucleotide sequence ID" value="NZ_JACCKA010000049.1"/>
</dbReference>
<feature type="transmembrane region" description="Helical" evidence="1">
    <location>
        <begin position="58"/>
        <end position="80"/>
    </location>
</feature>
<keyword evidence="3" id="KW-1185">Reference proteome</keyword>
<accession>A0A853JC74</accession>
<keyword evidence="1" id="KW-0472">Membrane</keyword>
<gene>
    <name evidence="2" type="ORF">H0E84_07555</name>
</gene>